<dbReference type="InterPro" id="IPR036736">
    <property type="entry name" value="ACP-like_sf"/>
</dbReference>
<dbReference type="SUPFAM" id="SSF47336">
    <property type="entry name" value="ACP-like"/>
    <property type="match status" value="1"/>
</dbReference>
<dbReference type="Pfam" id="PF00550">
    <property type="entry name" value="PP-binding"/>
    <property type="match status" value="1"/>
</dbReference>
<dbReference type="InterPro" id="IPR009081">
    <property type="entry name" value="PP-bd_ACP"/>
</dbReference>
<proteinExistence type="predicted"/>
<feature type="domain" description="Carrier" evidence="1">
    <location>
        <begin position="21"/>
        <end position="74"/>
    </location>
</feature>
<accession>A0A1V1PHI8</accession>
<sequence>MGTLQNIFNNSLDEWVIMENKIKALFADVLQISSDQINDRSTPYTIEAWDSLNHLNLIASFEEEFSIDIDPEEIPLMMVSYLQFKTYILNKLG</sequence>
<comment type="caution">
    <text evidence="2">The sequence shown here is derived from an EMBL/GenBank/DDBJ whole genome shotgun (WGS) entry which is preliminary data.</text>
</comment>
<organism evidence="2 3">
    <name type="scientific">Candidatus Magnetoglobus multicellularis str. Araruama</name>
    <dbReference type="NCBI Taxonomy" id="890399"/>
    <lineage>
        <taxon>Bacteria</taxon>
        <taxon>Pseudomonadati</taxon>
        <taxon>Thermodesulfobacteriota</taxon>
        <taxon>Desulfobacteria</taxon>
        <taxon>Desulfobacterales</taxon>
        <taxon>Desulfobacteraceae</taxon>
        <taxon>Candidatus Magnetoglobus</taxon>
    </lineage>
</organism>
<name>A0A1V1PHI8_9BACT</name>
<evidence type="ECO:0000313" key="2">
    <source>
        <dbReference type="EMBL" id="ETR74155.1"/>
    </source>
</evidence>
<dbReference type="Gene3D" id="1.10.1200.10">
    <property type="entry name" value="ACP-like"/>
    <property type="match status" value="1"/>
</dbReference>
<evidence type="ECO:0000259" key="1">
    <source>
        <dbReference type="Pfam" id="PF00550"/>
    </source>
</evidence>
<dbReference type="Proteomes" id="UP000189670">
    <property type="component" value="Unassembled WGS sequence"/>
</dbReference>
<gene>
    <name evidence="2" type="ORF">OMM_06489</name>
</gene>
<reference evidence="3" key="1">
    <citation type="submission" date="2012-11" db="EMBL/GenBank/DDBJ databases">
        <authorList>
            <person name="Lucero-Rivera Y.E."/>
            <person name="Tovar-Ramirez D."/>
        </authorList>
    </citation>
    <scope>NUCLEOTIDE SEQUENCE [LARGE SCALE GENOMIC DNA]</scope>
    <source>
        <strain evidence="3">Araruama</strain>
    </source>
</reference>
<protein>
    <submittedName>
        <fullName evidence="2">Acyl carrier protein</fullName>
    </submittedName>
</protein>
<evidence type="ECO:0000313" key="3">
    <source>
        <dbReference type="Proteomes" id="UP000189670"/>
    </source>
</evidence>
<dbReference type="EMBL" id="ATBP01000019">
    <property type="protein sequence ID" value="ETR74155.1"/>
    <property type="molecule type" value="Genomic_DNA"/>
</dbReference>
<dbReference type="AlphaFoldDB" id="A0A1V1PHI8"/>